<reference evidence="1 2" key="1">
    <citation type="journal article" date="2021" name="Sci. Rep.">
        <title>The genome of the diatom Chaetoceros tenuissimus carries an ancient integrated fragment of an extant virus.</title>
        <authorList>
            <person name="Hongo Y."/>
            <person name="Kimura K."/>
            <person name="Takaki Y."/>
            <person name="Yoshida Y."/>
            <person name="Baba S."/>
            <person name="Kobayashi G."/>
            <person name="Nagasaki K."/>
            <person name="Hano T."/>
            <person name="Tomaru Y."/>
        </authorList>
    </citation>
    <scope>NUCLEOTIDE SEQUENCE [LARGE SCALE GENOMIC DNA]</scope>
    <source>
        <strain evidence="1 2">NIES-3715</strain>
    </source>
</reference>
<accession>A0AAD3CZ39</accession>
<evidence type="ECO:0000313" key="1">
    <source>
        <dbReference type="EMBL" id="GFH54882.1"/>
    </source>
</evidence>
<dbReference type="AlphaFoldDB" id="A0AAD3CZ39"/>
<evidence type="ECO:0000313" key="2">
    <source>
        <dbReference type="Proteomes" id="UP001054902"/>
    </source>
</evidence>
<gene>
    <name evidence="1" type="ORF">CTEN210_11358</name>
</gene>
<comment type="caution">
    <text evidence="1">The sequence shown here is derived from an EMBL/GenBank/DDBJ whole genome shotgun (WGS) entry which is preliminary data.</text>
</comment>
<dbReference type="Proteomes" id="UP001054902">
    <property type="component" value="Unassembled WGS sequence"/>
</dbReference>
<protein>
    <submittedName>
        <fullName evidence="1">Uncharacterized protein</fullName>
    </submittedName>
</protein>
<dbReference type="EMBL" id="BLLK01000047">
    <property type="protein sequence ID" value="GFH54882.1"/>
    <property type="molecule type" value="Genomic_DNA"/>
</dbReference>
<keyword evidence="2" id="KW-1185">Reference proteome</keyword>
<organism evidence="1 2">
    <name type="scientific">Chaetoceros tenuissimus</name>
    <dbReference type="NCBI Taxonomy" id="426638"/>
    <lineage>
        <taxon>Eukaryota</taxon>
        <taxon>Sar</taxon>
        <taxon>Stramenopiles</taxon>
        <taxon>Ochrophyta</taxon>
        <taxon>Bacillariophyta</taxon>
        <taxon>Coscinodiscophyceae</taxon>
        <taxon>Chaetocerotophycidae</taxon>
        <taxon>Chaetocerotales</taxon>
        <taxon>Chaetocerotaceae</taxon>
        <taxon>Chaetoceros</taxon>
    </lineage>
</organism>
<proteinExistence type="predicted"/>
<name>A0AAD3CZ39_9STRA</name>
<sequence>MQFGVRSAVLVCDAIHFPIELSIDDDESHKPHADKIDNNTTYFPLQMHSPQIPSTVEICLTPPSHFSFPTSPPSMKRKRNELDSDTDIDLLPMMPELCIDQSNMSLQSPPRLQPRRRYPALNNLFILEEITEEKWL</sequence>